<evidence type="ECO:0000259" key="1">
    <source>
        <dbReference type="Pfam" id="PF25362"/>
    </source>
</evidence>
<comment type="caution">
    <text evidence="2">The sequence shown here is derived from an EMBL/GenBank/DDBJ whole genome shotgun (WGS) entry which is preliminary data.</text>
</comment>
<feature type="domain" description="PH" evidence="1">
    <location>
        <begin position="2"/>
        <end position="96"/>
    </location>
</feature>
<dbReference type="InterPro" id="IPR057446">
    <property type="entry name" value="PH_bac"/>
</dbReference>
<evidence type="ECO:0000313" key="2">
    <source>
        <dbReference type="EMBL" id="GMA85108.1"/>
    </source>
</evidence>
<evidence type="ECO:0000313" key="3">
    <source>
        <dbReference type="Proteomes" id="UP001157017"/>
    </source>
</evidence>
<accession>A0ABQ6JAB0</accession>
<reference evidence="3" key="1">
    <citation type="journal article" date="2019" name="Int. J. Syst. Evol. Microbiol.">
        <title>The Global Catalogue of Microorganisms (GCM) 10K type strain sequencing project: providing services to taxonomists for standard genome sequencing and annotation.</title>
        <authorList>
            <consortium name="The Broad Institute Genomics Platform"/>
            <consortium name="The Broad Institute Genome Sequencing Center for Infectious Disease"/>
            <person name="Wu L."/>
            <person name="Ma J."/>
        </authorList>
    </citation>
    <scope>NUCLEOTIDE SEQUENCE [LARGE SCALE GENOMIC DNA]</scope>
    <source>
        <strain evidence="3">NBRC 108730</strain>
    </source>
</reference>
<dbReference type="Proteomes" id="UP001157017">
    <property type="component" value="Unassembled WGS sequence"/>
</dbReference>
<dbReference type="EMBL" id="BSUZ01000001">
    <property type="protein sequence ID" value="GMA85108.1"/>
    <property type="molecule type" value="Genomic_DNA"/>
</dbReference>
<name>A0ABQ6JAB0_9ACTN</name>
<protein>
    <recommendedName>
        <fullName evidence="1">PH domain-containing protein</fullName>
    </recommendedName>
</protein>
<gene>
    <name evidence="2" type="ORF">GCM10025868_03580</name>
</gene>
<keyword evidence="3" id="KW-1185">Reference proteome</keyword>
<dbReference type="Pfam" id="PF25362">
    <property type="entry name" value="bPH_11"/>
    <property type="match status" value="1"/>
</dbReference>
<sequence length="108" mass="11096">MLAGDALARVTAHGLGTRSAARLLVAPEGVVLARAGAADVLVPAADLRAVHDEPFQVGKVVPRRGLLVLDWSLGATLVSTAVHLRHAATRPDLEAAITALLPTTGPRS</sequence>
<organism evidence="2 3">
    <name type="scientific">Angustibacter aerolatus</name>
    <dbReference type="NCBI Taxonomy" id="1162965"/>
    <lineage>
        <taxon>Bacteria</taxon>
        <taxon>Bacillati</taxon>
        <taxon>Actinomycetota</taxon>
        <taxon>Actinomycetes</taxon>
        <taxon>Kineosporiales</taxon>
        <taxon>Kineosporiaceae</taxon>
    </lineage>
</organism>
<proteinExistence type="predicted"/>